<dbReference type="PANTHER" id="PTHR44103:SF1">
    <property type="entry name" value="PROPROTEIN CONVERTASE P"/>
    <property type="match status" value="1"/>
</dbReference>
<evidence type="ECO:0000256" key="1">
    <source>
        <dbReference type="ARBA" id="ARBA00022729"/>
    </source>
</evidence>
<evidence type="ECO:0000313" key="4">
    <source>
        <dbReference type="EMBL" id="MFC5861678.1"/>
    </source>
</evidence>
<dbReference type="InterPro" id="IPR013517">
    <property type="entry name" value="FG-GAP"/>
</dbReference>
<dbReference type="SUPFAM" id="SSF69318">
    <property type="entry name" value="Integrin alpha N-terminal domain"/>
    <property type="match status" value="3"/>
</dbReference>
<protein>
    <submittedName>
        <fullName evidence="4">FG-GAP-like repeat-containing protein</fullName>
    </submittedName>
</protein>
<dbReference type="EMBL" id="JBHSPH010000002">
    <property type="protein sequence ID" value="MFC5861678.1"/>
    <property type="molecule type" value="Genomic_DNA"/>
</dbReference>
<comment type="caution">
    <text evidence="4">The sequence shown here is derived from an EMBL/GenBank/DDBJ whole genome shotgun (WGS) entry which is preliminary data.</text>
</comment>
<sequence>MQRFGTSNAALASKRKPRLIPQTSAPSLPSFGGFYASPIIADAGQSGSFMVGGDFDKDGKPDLMVVNPGVGISVYLNDGSGGFKAPISSSLPVTANGIFTPYFNDAQVVDLNGDGYPDLILGGGTFQPFLSDVKFLCLLVSLNQKDGTFAQPTMLMLPNPNGLFVDSYAFSVGATTSSGTPDIVAGIVYSDGSVANDEVLLQTFANDGSATFTPAAYQAYVPSGAKIPISHIAAVLSDADSDSKLDLLLDLDQGSQESYVNVLHGNGDGTFNLSPLSIVDFPTSILTTGMDSTFQAQSLTGSSTRADLVLNNSAGTYVALSNGDGTFQTPQLVAGGQTSYENQVADINGDGKPDLIVESDGALISYLGNGDGTFGPIAGTGSVYANFIEPSLQTVIADFNGDGKADFANLNFGGYIGLGLGNGDGTFQTSPLLYSNQTPTFTPSGFLGEVALDLNGDGVTDVLGTGHQSLIAALSGGKGKFSYVSALPPSAYPVLNIKPITADFNGDGLQDVVFTGDDGTAGVALSKGDGTLKTPVFVIQPPTKLACLLFDAATGDINGDGKMDVVFAYPGDNSCGGGTAVPSGYLVALGNGDGTFKTPVFTPYGTDGFTLALGNFHGKNKPLDLVYGDAGENGLGSVTFLTGNGDGTFGAPATVSTAISVDQILTADYNQDGNPDITLIATPMVYQNGVFVPGSASQQIPGNGDGTFGTAVTLTDETVNLYGSYADVNGDGIPDLIGDGQEGVLSVSLGTGSGQFAAPIHYLFLGGDLLAGNFLGDNTSSFIGSGGTSGGTAFLMNQGGTSLAVTPSATSITPGQSLTLNSALSATLSSQPAPTGTITFYDGTAQIGSGGVGASMTTSELAAGSHIITAVYSGDSHFNPNTSAAVTITVATPPPPPSPDFTFTSAASTLTIAKGSSGTLQFTVSTNASLSASASFQCSGLPKETTCSFSPASLTVGAGSSGTTTLTISTTAASANARLRADNSAAGKWGGIAAAGLLCLLIPRRKSRWLTMVLLLAFGGMMSMTGCSGGNSSGSTTPTDPGTPTGSSTVTVTATAASGGSTITHTSTITLVVQ</sequence>
<accession>A0ABW1EC71</accession>
<evidence type="ECO:0000259" key="3">
    <source>
        <dbReference type="Pfam" id="PF16640"/>
    </source>
</evidence>
<evidence type="ECO:0000256" key="2">
    <source>
        <dbReference type="SAM" id="MobiDB-lite"/>
    </source>
</evidence>
<name>A0ABW1EC71_9BACT</name>
<dbReference type="InterPro" id="IPR028994">
    <property type="entry name" value="Integrin_alpha_N"/>
</dbReference>
<dbReference type="Pfam" id="PF16640">
    <property type="entry name" value="Big_3_5"/>
    <property type="match status" value="1"/>
</dbReference>
<feature type="compositionally biased region" description="Polar residues" evidence="2">
    <location>
        <begin position="1"/>
        <end position="10"/>
    </location>
</feature>
<feature type="region of interest" description="Disordered" evidence="2">
    <location>
        <begin position="1028"/>
        <end position="1049"/>
    </location>
</feature>
<keyword evidence="1" id="KW-0732">Signal</keyword>
<organism evidence="4 5">
    <name type="scientific">Acidicapsa dinghuensis</name>
    <dbReference type="NCBI Taxonomy" id="2218256"/>
    <lineage>
        <taxon>Bacteria</taxon>
        <taxon>Pseudomonadati</taxon>
        <taxon>Acidobacteriota</taxon>
        <taxon>Terriglobia</taxon>
        <taxon>Terriglobales</taxon>
        <taxon>Acidobacteriaceae</taxon>
        <taxon>Acidicapsa</taxon>
    </lineage>
</organism>
<keyword evidence="5" id="KW-1185">Reference proteome</keyword>
<reference evidence="5" key="1">
    <citation type="journal article" date="2019" name="Int. J. Syst. Evol. Microbiol.">
        <title>The Global Catalogue of Microorganisms (GCM) 10K type strain sequencing project: providing services to taxonomists for standard genome sequencing and annotation.</title>
        <authorList>
            <consortium name="The Broad Institute Genomics Platform"/>
            <consortium name="The Broad Institute Genome Sequencing Center for Infectious Disease"/>
            <person name="Wu L."/>
            <person name="Ma J."/>
        </authorList>
    </citation>
    <scope>NUCLEOTIDE SEQUENCE [LARGE SCALE GENOMIC DNA]</scope>
    <source>
        <strain evidence="5">JCM 4087</strain>
    </source>
</reference>
<feature type="domain" description="Bacterial Ig-like" evidence="3">
    <location>
        <begin position="806"/>
        <end position="891"/>
    </location>
</feature>
<feature type="region of interest" description="Disordered" evidence="2">
    <location>
        <begin position="1"/>
        <end position="24"/>
    </location>
</feature>
<dbReference type="Pfam" id="PF13517">
    <property type="entry name" value="FG-GAP_3"/>
    <property type="match status" value="3"/>
</dbReference>
<dbReference type="InterPro" id="IPR032109">
    <property type="entry name" value="Big_3_5"/>
</dbReference>
<proteinExistence type="predicted"/>
<dbReference type="Gene3D" id="2.60.40.10">
    <property type="entry name" value="Immunoglobulins"/>
    <property type="match status" value="1"/>
</dbReference>
<dbReference type="Proteomes" id="UP001596091">
    <property type="component" value="Unassembled WGS sequence"/>
</dbReference>
<gene>
    <name evidence="4" type="ORF">ACFPT7_05190</name>
</gene>
<dbReference type="InterPro" id="IPR013783">
    <property type="entry name" value="Ig-like_fold"/>
</dbReference>
<dbReference type="Gene3D" id="2.130.10.130">
    <property type="entry name" value="Integrin alpha, N-terminal"/>
    <property type="match status" value="3"/>
</dbReference>
<feature type="compositionally biased region" description="Low complexity" evidence="2">
    <location>
        <begin position="1033"/>
        <end position="1049"/>
    </location>
</feature>
<dbReference type="PANTHER" id="PTHR44103">
    <property type="entry name" value="PROPROTEIN CONVERTASE P"/>
    <property type="match status" value="1"/>
</dbReference>
<evidence type="ECO:0000313" key="5">
    <source>
        <dbReference type="Proteomes" id="UP001596091"/>
    </source>
</evidence>
<dbReference type="RefSeq" id="WP_263337164.1">
    <property type="nucleotide sequence ID" value="NZ_JAGSYH010000004.1"/>
</dbReference>